<feature type="region of interest" description="Disordered" evidence="1">
    <location>
        <begin position="116"/>
        <end position="136"/>
    </location>
</feature>
<reference evidence="2 3" key="1">
    <citation type="journal article" date="2018" name="PLoS Genet.">
        <title>Population sequencing reveals clonal diversity and ancestral inbreeding in the grapevine cultivar Chardonnay.</title>
        <authorList>
            <person name="Roach M.J."/>
            <person name="Johnson D.L."/>
            <person name="Bohlmann J."/>
            <person name="van Vuuren H.J."/>
            <person name="Jones S.J."/>
            <person name="Pretorius I.S."/>
            <person name="Schmidt S.A."/>
            <person name="Borneman A.R."/>
        </authorList>
    </citation>
    <scope>NUCLEOTIDE SEQUENCE [LARGE SCALE GENOMIC DNA]</scope>
    <source>
        <strain evidence="3">cv. Chardonnay</strain>
        <tissue evidence="2">Leaf</tissue>
    </source>
</reference>
<feature type="region of interest" description="Disordered" evidence="1">
    <location>
        <begin position="1"/>
        <end position="53"/>
    </location>
</feature>
<gene>
    <name evidence="2" type="ORF">CK203_038217</name>
</gene>
<dbReference type="EMBL" id="QGNW01000124">
    <property type="protein sequence ID" value="RVW94071.1"/>
    <property type="molecule type" value="Genomic_DNA"/>
</dbReference>
<comment type="caution">
    <text evidence="2">The sequence shown here is derived from an EMBL/GenBank/DDBJ whole genome shotgun (WGS) entry which is preliminary data.</text>
</comment>
<dbReference type="AlphaFoldDB" id="A0A438IBH9"/>
<organism evidence="2 3">
    <name type="scientific">Vitis vinifera</name>
    <name type="common">Grape</name>
    <dbReference type="NCBI Taxonomy" id="29760"/>
    <lineage>
        <taxon>Eukaryota</taxon>
        <taxon>Viridiplantae</taxon>
        <taxon>Streptophyta</taxon>
        <taxon>Embryophyta</taxon>
        <taxon>Tracheophyta</taxon>
        <taxon>Spermatophyta</taxon>
        <taxon>Magnoliopsida</taxon>
        <taxon>eudicotyledons</taxon>
        <taxon>Gunneridae</taxon>
        <taxon>Pentapetalae</taxon>
        <taxon>rosids</taxon>
        <taxon>Vitales</taxon>
        <taxon>Vitaceae</taxon>
        <taxon>Viteae</taxon>
        <taxon>Vitis</taxon>
    </lineage>
</organism>
<evidence type="ECO:0000313" key="2">
    <source>
        <dbReference type="EMBL" id="RVW94071.1"/>
    </source>
</evidence>
<protein>
    <submittedName>
        <fullName evidence="2">Uncharacterized protein</fullName>
    </submittedName>
</protein>
<feature type="compositionally biased region" description="Basic residues" evidence="1">
    <location>
        <begin position="35"/>
        <end position="45"/>
    </location>
</feature>
<proteinExistence type="predicted"/>
<dbReference type="Proteomes" id="UP000288805">
    <property type="component" value="Unassembled WGS sequence"/>
</dbReference>
<evidence type="ECO:0000256" key="1">
    <source>
        <dbReference type="SAM" id="MobiDB-lite"/>
    </source>
</evidence>
<accession>A0A438IBH9</accession>
<evidence type="ECO:0000313" key="3">
    <source>
        <dbReference type="Proteomes" id="UP000288805"/>
    </source>
</evidence>
<sequence>MGRPCTHESLSGKQGKLEGLAVQTPRAKCGDRGQVKRAPRAHRERAKLSGESESLTTDVLRISVTEGFRHVCPGKLNRPPLQSGDRRRMIPDVRYPDKVERRPDRIPDVRYPEKVECRPDRIPTPGGMSYDSRPGGISDATRRNGDVCVSKREEATWQVLGRIPQVGGFSADHHLGSGWLCKRFRAVMGGCITTKGKTAGETILYLVVEINTSWEEFPVTSLCPCFLWFAIVCVRFEKDRKEEQAPEMVGGSAIEALQERMTQIEEVLGEWPREDGTVASWAEHTMGEVQAQRSLLGSHDNFYEEKLAKFKTEMQSRIDDFKETLQSYGEDITILKKAVLQGSASGPKALSKVRVPEPKGFNGNRNAKELENFLWDIE</sequence>
<name>A0A438IBH9_VITVI</name>